<proteinExistence type="predicted"/>
<dbReference type="EMBL" id="JAMKFB020000017">
    <property type="protein sequence ID" value="KAL0170169.1"/>
    <property type="molecule type" value="Genomic_DNA"/>
</dbReference>
<dbReference type="Proteomes" id="UP001529510">
    <property type="component" value="Unassembled WGS sequence"/>
</dbReference>
<dbReference type="PANTHER" id="PTHR23287:SF16">
    <property type="entry name" value="TECTONIN BETA-PROPELLER REPEAT-CONTAINING PROTEIN 2"/>
    <property type="match status" value="1"/>
</dbReference>
<accession>A0ABD0P844</accession>
<protein>
    <submittedName>
        <fullName evidence="1">Uncharacterized protein</fullName>
    </submittedName>
</protein>
<dbReference type="AlphaFoldDB" id="A0ABD0P844"/>
<comment type="caution">
    <text evidence="1">The sequence shown here is derived from an EMBL/GenBank/DDBJ whole genome shotgun (WGS) entry which is preliminary data.</text>
</comment>
<sequence length="118" mass="13168">MGYTGPGYAILSLIVTDRYIWCLDVKGVLFCSGLPNGSLSWQRFEENVHQVALSPSGSLLWKVEQKTMTAYACGKVTIKGKRHWYKALDDTEFVALGDETAWIIRTNGDMYIQTGVGE</sequence>
<gene>
    <name evidence="1" type="ORF">M9458_034765</name>
</gene>
<name>A0ABD0P844_CIRMR</name>
<evidence type="ECO:0000313" key="1">
    <source>
        <dbReference type="EMBL" id="KAL0170169.1"/>
    </source>
</evidence>
<evidence type="ECO:0000313" key="2">
    <source>
        <dbReference type="Proteomes" id="UP001529510"/>
    </source>
</evidence>
<organism evidence="1 2">
    <name type="scientific">Cirrhinus mrigala</name>
    <name type="common">Mrigala</name>
    <dbReference type="NCBI Taxonomy" id="683832"/>
    <lineage>
        <taxon>Eukaryota</taxon>
        <taxon>Metazoa</taxon>
        <taxon>Chordata</taxon>
        <taxon>Craniata</taxon>
        <taxon>Vertebrata</taxon>
        <taxon>Euteleostomi</taxon>
        <taxon>Actinopterygii</taxon>
        <taxon>Neopterygii</taxon>
        <taxon>Teleostei</taxon>
        <taxon>Ostariophysi</taxon>
        <taxon>Cypriniformes</taxon>
        <taxon>Cyprinidae</taxon>
        <taxon>Labeoninae</taxon>
        <taxon>Labeonini</taxon>
        <taxon>Cirrhinus</taxon>
    </lineage>
</organism>
<reference evidence="1 2" key="1">
    <citation type="submission" date="2024-05" db="EMBL/GenBank/DDBJ databases">
        <title>Genome sequencing and assembly of Indian major carp, Cirrhinus mrigala (Hamilton, 1822).</title>
        <authorList>
            <person name="Mohindra V."/>
            <person name="Chowdhury L.M."/>
            <person name="Lal K."/>
            <person name="Jena J.K."/>
        </authorList>
    </citation>
    <scope>NUCLEOTIDE SEQUENCE [LARGE SCALE GENOMIC DNA]</scope>
    <source>
        <strain evidence="1">CM1030</strain>
        <tissue evidence="1">Blood</tissue>
    </source>
</reference>
<keyword evidence="2" id="KW-1185">Reference proteome</keyword>
<dbReference type="PANTHER" id="PTHR23287">
    <property type="entry name" value="RUBY-EYE2-LIKE PROTEIN"/>
    <property type="match status" value="1"/>
</dbReference>